<reference evidence="1" key="1">
    <citation type="submission" date="2023-03" db="EMBL/GenBank/DDBJ databases">
        <title>Massive genome expansion in bonnet fungi (Mycena s.s.) driven by repeated elements and novel gene families across ecological guilds.</title>
        <authorList>
            <consortium name="Lawrence Berkeley National Laboratory"/>
            <person name="Harder C.B."/>
            <person name="Miyauchi S."/>
            <person name="Viragh M."/>
            <person name="Kuo A."/>
            <person name="Thoen E."/>
            <person name="Andreopoulos B."/>
            <person name="Lu D."/>
            <person name="Skrede I."/>
            <person name="Drula E."/>
            <person name="Henrissat B."/>
            <person name="Morin E."/>
            <person name="Kohler A."/>
            <person name="Barry K."/>
            <person name="LaButti K."/>
            <person name="Morin E."/>
            <person name="Salamov A."/>
            <person name="Lipzen A."/>
            <person name="Mereny Z."/>
            <person name="Hegedus B."/>
            <person name="Baldrian P."/>
            <person name="Stursova M."/>
            <person name="Weitz H."/>
            <person name="Taylor A."/>
            <person name="Grigoriev I.V."/>
            <person name="Nagy L.G."/>
            <person name="Martin F."/>
            <person name="Kauserud H."/>
        </authorList>
    </citation>
    <scope>NUCLEOTIDE SEQUENCE</scope>
    <source>
        <strain evidence="1">9144</strain>
    </source>
</reference>
<evidence type="ECO:0000313" key="1">
    <source>
        <dbReference type="EMBL" id="KAJ7226964.1"/>
    </source>
</evidence>
<proteinExistence type="predicted"/>
<keyword evidence="2" id="KW-1185">Reference proteome</keyword>
<gene>
    <name evidence="1" type="ORF">GGX14DRAFT_347552</name>
</gene>
<dbReference type="Proteomes" id="UP001219525">
    <property type="component" value="Unassembled WGS sequence"/>
</dbReference>
<organism evidence="1 2">
    <name type="scientific">Mycena pura</name>
    <dbReference type="NCBI Taxonomy" id="153505"/>
    <lineage>
        <taxon>Eukaryota</taxon>
        <taxon>Fungi</taxon>
        <taxon>Dikarya</taxon>
        <taxon>Basidiomycota</taxon>
        <taxon>Agaricomycotina</taxon>
        <taxon>Agaricomycetes</taxon>
        <taxon>Agaricomycetidae</taxon>
        <taxon>Agaricales</taxon>
        <taxon>Marasmiineae</taxon>
        <taxon>Mycenaceae</taxon>
        <taxon>Mycena</taxon>
    </lineage>
</organism>
<name>A0AAD7E3S4_9AGAR</name>
<feature type="non-terminal residue" evidence="1">
    <location>
        <position position="1"/>
    </location>
</feature>
<sequence length="70" mass="8144">IDQGWVYDNTKLLFWLPNQHRVGFWMPLNTAVISRQQTLLSYSNFVHGMEWTQCYQAAAVGSRGSESRHD</sequence>
<accession>A0AAD7E3S4</accession>
<protein>
    <submittedName>
        <fullName evidence="1">Uncharacterized protein</fullName>
    </submittedName>
</protein>
<dbReference type="EMBL" id="JARJCW010000003">
    <property type="protein sequence ID" value="KAJ7226964.1"/>
    <property type="molecule type" value="Genomic_DNA"/>
</dbReference>
<dbReference type="AlphaFoldDB" id="A0AAD7E3S4"/>
<evidence type="ECO:0000313" key="2">
    <source>
        <dbReference type="Proteomes" id="UP001219525"/>
    </source>
</evidence>
<comment type="caution">
    <text evidence="1">The sequence shown here is derived from an EMBL/GenBank/DDBJ whole genome shotgun (WGS) entry which is preliminary data.</text>
</comment>